<accession>A0A9N7VCC9</accession>
<evidence type="ECO:0000313" key="3">
    <source>
        <dbReference type="Proteomes" id="UP001153269"/>
    </source>
</evidence>
<sequence>MMILRSDTTSFGLPVACIPRLPAGKIPPRDPKIYTRRARPGPSQPVSLHAVKRGGERGERKGQGQSCKPGQATSSNSIITGRTFTESATGPYRLIDDEQD</sequence>
<feature type="compositionally biased region" description="Polar residues" evidence="1">
    <location>
        <begin position="66"/>
        <end position="88"/>
    </location>
</feature>
<dbReference type="AlphaFoldDB" id="A0A9N7VCC9"/>
<proteinExistence type="predicted"/>
<name>A0A9N7VCC9_PLEPL</name>
<evidence type="ECO:0000256" key="1">
    <source>
        <dbReference type="SAM" id="MobiDB-lite"/>
    </source>
</evidence>
<dbReference type="EMBL" id="CADEAL010003791">
    <property type="protein sequence ID" value="CAB1445808.1"/>
    <property type="molecule type" value="Genomic_DNA"/>
</dbReference>
<protein>
    <submittedName>
        <fullName evidence="2">Uncharacterized protein</fullName>
    </submittedName>
</protein>
<reference evidence="2" key="1">
    <citation type="submission" date="2020-03" db="EMBL/GenBank/DDBJ databases">
        <authorList>
            <person name="Weist P."/>
        </authorList>
    </citation>
    <scope>NUCLEOTIDE SEQUENCE</scope>
</reference>
<feature type="compositionally biased region" description="Basic and acidic residues" evidence="1">
    <location>
        <begin position="53"/>
        <end position="62"/>
    </location>
</feature>
<dbReference type="Proteomes" id="UP001153269">
    <property type="component" value="Unassembled WGS sequence"/>
</dbReference>
<gene>
    <name evidence="2" type="ORF">PLEPLA_LOCUS33550</name>
</gene>
<evidence type="ECO:0000313" key="2">
    <source>
        <dbReference type="EMBL" id="CAB1445808.1"/>
    </source>
</evidence>
<keyword evidence="3" id="KW-1185">Reference proteome</keyword>
<comment type="caution">
    <text evidence="2">The sequence shown here is derived from an EMBL/GenBank/DDBJ whole genome shotgun (WGS) entry which is preliminary data.</text>
</comment>
<organism evidence="2 3">
    <name type="scientific">Pleuronectes platessa</name>
    <name type="common">European plaice</name>
    <dbReference type="NCBI Taxonomy" id="8262"/>
    <lineage>
        <taxon>Eukaryota</taxon>
        <taxon>Metazoa</taxon>
        <taxon>Chordata</taxon>
        <taxon>Craniata</taxon>
        <taxon>Vertebrata</taxon>
        <taxon>Euteleostomi</taxon>
        <taxon>Actinopterygii</taxon>
        <taxon>Neopterygii</taxon>
        <taxon>Teleostei</taxon>
        <taxon>Neoteleostei</taxon>
        <taxon>Acanthomorphata</taxon>
        <taxon>Carangaria</taxon>
        <taxon>Pleuronectiformes</taxon>
        <taxon>Pleuronectoidei</taxon>
        <taxon>Pleuronectidae</taxon>
        <taxon>Pleuronectes</taxon>
    </lineage>
</organism>
<feature type="region of interest" description="Disordered" evidence="1">
    <location>
        <begin position="18"/>
        <end position="100"/>
    </location>
</feature>